<dbReference type="EMBL" id="BSXG01000019">
    <property type="protein sequence ID" value="GME25383.1"/>
    <property type="molecule type" value="Genomic_DNA"/>
</dbReference>
<keyword evidence="2" id="KW-1185">Reference proteome</keyword>
<comment type="caution">
    <text evidence="1">The sequence shown here is derived from an EMBL/GenBank/DDBJ whole genome shotgun (WGS) entry which is preliminary data.</text>
</comment>
<evidence type="ECO:0000313" key="1">
    <source>
        <dbReference type="EMBL" id="GME25383.1"/>
    </source>
</evidence>
<accession>A0ACB5RXT9</accession>
<evidence type="ECO:0000313" key="2">
    <source>
        <dbReference type="Proteomes" id="UP001165186"/>
    </source>
</evidence>
<name>A0ACB5RXT9_9PEZI</name>
<dbReference type="Proteomes" id="UP001165186">
    <property type="component" value="Unassembled WGS sequence"/>
</dbReference>
<protein>
    <submittedName>
        <fullName evidence="1">Endo-beta-glucanase</fullName>
    </submittedName>
</protein>
<organism evidence="1 2">
    <name type="scientific">Neofusicoccum parvum</name>
    <dbReference type="NCBI Taxonomy" id="310453"/>
    <lineage>
        <taxon>Eukaryota</taxon>
        <taxon>Fungi</taxon>
        <taxon>Dikarya</taxon>
        <taxon>Ascomycota</taxon>
        <taxon>Pezizomycotina</taxon>
        <taxon>Dothideomycetes</taxon>
        <taxon>Dothideomycetes incertae sedis</taxon>
        <taxon>Botryosphaeriales</taxon>
        <taxon>Botryosphaeriaceae</taxon>
        <taxon>Neofusicoccum</taxon>
    </lineage>
</organism>
<proteinExistence type="predicted"/>
<sequence length="82" mass="9491">MLRRPATVISLTADDIVAYEQNRQQRSWQQQQQQGNHNTSYMTDPAFSQSQEAADHQNNSTQERQRATRTREDRILGNSSRG</sequence>
<gene>
    <name evidence="1" type="primary">g618</name>
    <name evidence="1" type="ORF">NpPPO83_00000618</name>
</gene>
<reference evidence="1" key="1">
    <citation type="submission" date="2024-09" db="EMBL/GenBank/DDBJ databases">
        <title>Draft Genome Sequences of Neofusicoccum parvum.</title>
        <authorList>
            <person name="Ashida A."/>
            <person name="Camagna M."/>
            <person name="Tanaka A."/>
            <person name="Takemoto D."/>
        </authorList>
    </citation>
    <scope>NUCLEOTIDE SEQUENCE</scope>
    <source>
        <strain evidence="1">PPO83</strain>
    </source>
</reference>